<sequence length="50" mass="5926">MKNHVIKENRKVAFTVIKVTDAAMKQIKEELQDFEPEMKESYLRIHMGYG</sequence>
<organism evidence="1 2">
    <name type="scientific">Cerasibacillus quisquiliarum</name>
    <dbReference type="NCBI Taxonomy" id="227865"/>
    <lineage>
        <taxon>Bacteria</taxon>
        <taxon>Bacillati</taxon>
        <taxon>Bacillota</taxon>
        <taxon>Bacilli</taxon>
        <taxon>Bacillales</taxon>
        <taxon>Bacillaceae</taxon>
        <taxon>Cerasibacillus</taxon>
    </lineage>
</organism>
<dbReference type="EMBL" id="BJXW01000021">
    <property type="protein sequence ID" value="GEN31684.1"/>
    <property type="molecule type" value="Genomic_DNA"/>
</dbReference>
<name>A0A511UYH2_9BACI</name>
<keyword evidence="2" id="KW-1185">Reference proteome</keyword>
<protein>
    <submittedName>
        <fullName evidence="1">Uncharacterized protein</fullName>
    </submittedName>
</protein>
<dbReference type="RefSeq" id="WP_170226682.1">
    <property type="nucleotide sequence ID" value="NZ_BJXW01000021.1"/>
</dbReference>
<proteinExistence type="predicted"/>
<comment type="caution">
    <text evidence="1">The sequence shown here is derived from an EMBL/GenBank/DDBJ whole genome shotgun (WGS) entry which is preliminary data.</text>
</comment>
<gene>
    <name evidence="1" type="ORF">CQU01_19220</name>
</gene>
<evidence type="ECO:0000313" key="1">
    <source>
        <dbReference type="EMBL" id="GEN31684.1"/>
    </source>
</evidence>
<dbReference type="Proteomes" id="UP000321491">
    <property type="component" value="Unassembled WGS sequence"/>
</dbReference>
<accession>A0A511UYH2</accession>
<evidence type="ECO:0000313" key="2">
    <source>
        <dbReference type="Proteomes" id="UP000321491"/>
    </source>
</evidence>
<dbReference type="AlphaFoldDB" id="A0A511UYH2"/>
<reference evidence="1 2" key="1">
    <citation type="submission" date="2019-07" db="EMBL/GenBank/DDBJ databases">
        <title>Whole genome shotgun sequence of Cerasibacillus quisquiliarum NBRC 102429.</title>
        <authorList>
            <person name="Hosoyama A."/>
            <person name="Uohara A."/>
            <person name="Ohji S."/>
            <person name="Ichikawa N."/>
        </authorList>
    </citation>
    <scope>NUCLEOTIDE SEQUENCE [LARGE SCALE GENOMIC DNA]</scope>
    <source>
        <strain evidence="1 2">NBRC 102429</strain>
    </source>
</reference>